<reference evidence="1 2" key="1">
    <citation type="journal article" date="2023" name="Int. J. Syst. Evol. Microbiol.">
        <title>Terrisporobacter hibernicus sp. nov., isolated from bovine faeces in Northern Ireland.</title>
        <authorList>
            <person name="Mitchell M."/>
            <person name="Nguyen S.V."/>
            <person name="Connor M."/>
            <person name="Fairley D.J."/>
            <person name="Donoghue O."/>
            <person name="Marshall H."/>
            <person name="Koolman L."/>
            <person name="McMullan G."/>
            <person name="Schaffer K.E."/>
            <person name="McGrath J.W."/>
            <person name="Fanning S."/>
        </authorList>
    </citation>
    <scope>NUCLEOTIDE SEQUENCE [LARGE SCALE GENOMIC DNA]</scope>
    <source>
        <strain evidence="1 2">MCA3</strain>
    </source>
</reference>
<dbReference type="Proteomes" id="UP001198983">
    <property type="component" value="Chromosome"/>
</dbReference>
<proteinExistence type="predicted"/>
<dbReference type="Gene3D" id="2.30.110.40">
    <property type="entry name" value="Phage tail tube protein"/>
    <property type="match status" value="1"/>
</dbReference>
<dbReference type="Pfam" id="PF09393">
    <property type="entry name" value="DUF2001"/>
    <property type="match status" value="1"/>
</dbReference>
<evidence type="ECO:0000313" key="1">
    <source>
        <dbReference type="EMBL" id="UEL47356.1"/>
    </source>
</evidence>
<dbReference type="InterPro" id="IPR038628">
    <property type="entry name" value="XkdM-like_sf"/>
</dbReference>
<keyword evidence="2" id="KW-1185">Reference proteome</keyword>
<accession>A0AAX2ZE87</accession>
<protein>
    <submittedName>
        <fullName evidence="1">Phage tail tube protein</fullName>
    </submittedName>
</protein>
<dbReference type="SUPFAM" id="SSF69279">
    <property type="entry name" value="Phage tail proteins"/>
    <property type="match status" value="1"/>
</dbReference>
<dbReference type="InterPro" id="IPR018989">
    <property type="entry name" value="DUF2001"/>
</dbReference>
<name>A0AAX2ZE87_9FIRM</name>
<organism evidence="1 2">
    <name type="scientific">Terrisporobacter hibernicus</name>
    <dbReference type="NCBI Taxonomy" id="2813371"/>
    <lineage>
        <taxon>Bacteria</taxon>
        <taxon>Bacillati</taxon>
        <taxon>Bacillota</taxon>
        <taxon>Clostridia</taxon>
        <taxon>Peptostreptococcales</taxon>
        <taxon>Peptostreptococcaceae</taxon>
        <taxon>Terrisporobacter</taxon>
    </lineage>
</organism>
<dbReference type="AlphaFoldDB" id="A0AAX2ZE87"/>
<sequence>MHNMNLRGNHQVSGTWGQFWWDGTLIMEIKTFEAKVTANREEVQVGMSKDSKLTSLSGEGTFAIKKVFTRGKKKILEAWKKGNDPRSTFVAKTQDPDSPGKQAERITINNVWFNELLLHQFEQGALSEEEFSFGFTPNDASFVDEIKA</sequence>
<dbReference type="EMBL" id="CP081135">
    <property type="protein sequence ID" value="UEL47356.1"/>
    <property type="molecule type" value="Genomic_DNA"/>
</dbReference>
<dbReference type="KEGG" id="tem:JW646_17260"/>
<evidence type="ECO:0000313" key="2">
    <source>
        <dbReference type="Proteomes" id="UP001198983"/>
    </source>
</evidence>
<gene>
    <name evidence="1" type="ORF">JW646_17260</name>
</gene>